<feature type="region of interest" description="Disordered" evidence="1">
    <location>
        <begin position="226"/>
        <end position="259"/>
    </location>
</feature>
<evidence type="ECO:0000256" key="1">
    <source>
        <dbReference type="SAM" id="MobiDB-lite"/>
    </source>
</evidence>
<dbReference type="PANTHER" id="PTHR35986:SF1">
    <property type="entry name" value="OS10G0430800 PROTEIN"/>
    <property type="match status" value="1"/>
</dbReference>
<proteinExistence type="predicted"/>
<comment type="caution">
    <text evidence="2">The sequence shown here is derived from an EMBL/GenBank/DDBJ whole genome shotgun (WGS) entry which is preliminary data.</text>
</comment>
<reference evidence="2" key="1">
    <citation type="submission" date="2020-10" db="EMBL/GenBank/DDBJ databases">
        <authorList>
            <person name="Han B."/>
            <person name="Lu T."/>
            <person name="Zhao Q."/>
            <person name="Huang X."/>
            <person name="Zhao Y."/>
        </authorList>
    </citation>
    <scope>NUCLEOTIDE SEQUENCE</scope>
</reference>
<dbReference type="Proteomes" id="UP000604825">
    <property type="component" value="Unassembled WGS sequence"/>
</dbReference>
<name>A0A811MEM1_9POAL</name>
<dbReference type="EMBL" id="CAJGYO010000001">
    <property type="protein sequence ID" value="CAD6205183.1"/>
    <property type="molecule type" value="Genomic_DNA"/>
</dbReference>
<feature type="region of interest" description="Disordered" evidence="1">
    <location>
        <begin position="184"/>
        <end position="204"/>
    </location>
</feature>
<dbReference type="PANTHER" id="PTHR35986">
    <property type="entry name" value="EXPRESSED PROTEIN"/>
    <property type="match status" value="1"/>
</dbReference>
<organism evidence="2 3">
    <name type="scientific">Miscanthus lutarioriparius</name>
    <dbReference type="NCBI Taxonomy" id="422564"/>
    <lineage>
        <taxon>Eukaryota</taxon>
        <taxon>Viridiplantae</taxon>
        <taxon>Streptophyta</taxon>
        <taxon>Embryophyta</taxon>
        <taxon>Tracheophyta</taxon>
        <taxon>Spermatophyta</taxon>
        <taxon>Magnoliopsida</taxon>
        <taxon>Liliopsida</taxon>
        <taxon>Poales</taxon>
        <taxon>Poaceae</taxon>
        <taxon>PACMAD clade</taxon>
        <taxon>Panicoideae</taxon>
        <taxon>Andropogonodae</taxon>
        <taxon>Andropogoneae</taxon>
        <taxon>Saccharinae</taxon>
        <taxon>Miscanthus</taxon>
    </lineage>
</organism>
<protein>
    <submittedName>
        <fullName evidence="2">Uncharacterized protein</fullName>
    </submittedName>
</protein>
<gene>
    <name evidence="2" type="ORF">NCGR_LOCUS3016</name>
</gene>
<feature type="compositionally biased region" description="Basic and acidic residues" evidence="1">
    <location>
        <begin position="184"/>
        <end position="196"/>
    </location>
</feature>
<dbReference type="OrthoDB" id="1899410at2759"/>
<feature type="compositionally biased region" description="Basic residues" evidence="1">
    <location>
        <begin position="245"/>
        <end position="259"/>
    </location>
</feature>
<evidence type="ECO:0000313" key="2">
    <source>
        <dbReference type="EMBL" id="CAD6205183.1"/>
    </source>
</evidence>
<dbReference type="AlphaFoldDB" id="A0A811MEM1"/>
<keyword evidence="3" id="KW-1185">Reference proteome</keyword>
<sequence length="259" mass="29238">MAGLAAQLRRYYFGPPPAKGVIQDLECAMRTKGGLTPEEEKKLEFCKLLPTFSFVVGSGLGTFVGWFGFDKGNKLLGLPPNPRFIRFCAAYGCAYFAGKGLARGIMHDCPAVLLNTEEGRMKMELANIILNKHSDDAFLVKVVKRHFFAEHLFDDLHQDQPLFRWHPRHSYIDNAFVERMKEAEATNSDDEARSISRETNANTTPFGDLMEDSLACILGSPGCNMEGNNPPEKMGTVLKRSEPRARRRCRRHHHRHADE</sequence>
<accession>A0A811MEM1</accession>
<evidence type="ECO:0000313" key="3">
    <source>
        <dbReference type="Proteomes" id="UP000604825"/>
    </source>
</evidence>